<feature type="region of interest" description="Disordered" evidence="1">
    <location>
        <begin position="1"/>
        <end position="44"/>
    </location>
</feature>
<dbReference type="EMBL" id="AP017895">
    <property type="protein sequence ID" value="BAV86626.1"/>
    <property type="molecule type" value="Genomic_DNA"/>
</dbReference>
<proteinExistence type="predicted"/>
<name>A0A2Z5QW63_9MICC</name>
<gene>
    <name evidence="2" type="ORF">RA11412_0327</name>
</gene>
<keyword evidence="3" id="KW-1185">Reference proteome</keyword>
<feature type="compositionally biased region" description="Basic residues" evidence="1">
    <location>
        <begin position="35"/>
        <end position="44"/>
    </location>
</feature>
<evidence type="ECO:0000256" key="1">
    <source>
        <dbReference type="SAM" id="MobiDB-lite"/>
    </source>
</evidence>
<evidence type="ECO:0000313" key="3">
    <source>
        <dbReference type="Proteomes" id="UP000250241"/>
    </source>
</evidence>
<protein>
    <submittedName>
        <fullName evidence="2">Uncharacterized protein</fullName>
    </submittedName>
</protein>
<accession>A0A2Z5QW63</accession>
<evidence type="ECO:0000313" key="2">
    <source>
        <dbReference type="EMBL" id="BAV86626.1"/>
    </source>
</evidence>
<organism evidence="2 3">
    <name type="scientific">Rothia aeria</name>
    <dbReference type="NCBI Taxonomy" id="172042"/>
    <lineage>
        <taxon>Bacteria</taxon>
        <taxon>Bacillati</taxon>
        <taxon>Actinomycetota</taxon>
        <taxon>Actinomycetes</taxon>
        <taxon>Micrococcales</taxon>
        <taxon>Micrococcaceae</taxon>
        <taxon>Rothia</taxon>
    </lineage>
</organism>
<sequence>MSDIPASEPQFGAPPTVTQAPARLGTQGTLDLVKKRPAHPRQPR</sequence>
<dbReference type="AlphaFoldDB" id="A0A2Z5QW63"/>
<dbReference type="Proteomes" id="UP000250241">
    <property type="component" value="Chromosome"/>
</dbReference>
<reference evidence="2 3" key="1">
    <citation type="submission" date="2016-10" db="EMBL/GenBank/DDBJ databases">
        <title>Genome sequence of Rothia aeria strain JCM11412.</title>
        <authorList>
            <person name="Nambu T."/>
        </authorList>
    </citation>
    <scope>NUCLEOTIDE SEQUENCE [LARGE SCALE GENOMIC DNA]</scope>
    <source>
        <strain evidence="2 3">JCM 11412</strain>
    </source>
</reference>
<dbReference type="KEGG" id="raj:RA11412_0327"/>